<gene>
    <name evidence="3" type="ORF">CLV56_3174</name>
</gene>
<feature type="binding site" evidence="1">
    <location>
        <position position="205"/>
    </location>
    <ligand>
        <name>ATP</name>
        <dbReference type="ChEBI" id="CHEBI:30616"/>
    </ligand>
</feature>
<feature type="binding site" evidence="1">
    <location>
        <position position="329"/>
    </location>
    <ligand>
        <name>Mg(2+)</name>
        <dbReference type="ChEBI" id="CHEBI:18420"/>
        <label>1</label>
    </ligand>
</feature>
<comment type="similarity">
    <text evidence="1">Belongs to the actinobacterial glucosamine kinase family.</text>
</comment>
<comment type="function">
    <text evidence="1">Catalyzes the ATP-dependent phosphorylation of D-glucosamine (GlcN) to D-glucosamine 6-phosphate. May be involved in the phosphorylation of acquired extracellular GlcN derived from the hydrolysis of chitosan, i.e., in the incorporation of exogenous GlcN into the bacterial GlcNAc metabolism.</text>
</comment>
<dbReference type="HAMAP" id="MF_02218">
    <property type="entry name" value="GlcN_kinase"/>
    <property type="match status" value="1"/>
</dbReference>
<dbReference type="Proteomes" id="UP000230842">
    <property type="component" value="Unassembled WGS sequence"/>
</dbReference>
<reference evidence="3 4" key="1">
    <citation type="submission" date="2017-11" db="EMBL/GenBank/DDBJ databases">
        <title>Genomic Encyclopedia of Archaeal and Bacterial Type Strains, Phase II (KMG-II): From Individual Species to Whole Genera.</title>
        <authorList>
            <person name="Goeker M."/>
        </authorList>
    </citation>
    <scope>NUCLEOTIDE SEQUENCE [LARGE SCALE GENOMIC DNA]</scope>
    <source>
        <strain evidence="3 4">DSM 27763</strain>
    </source>
</reference>
<accession>A0A2M9B6V7</accession>
<keyword evidence="1" id="KW-0119">Carbohydrate metabolism</keyword>
<dbReference type="EMBL" id="PGEZ01000002">
    <property type="protein sequence ID" value="PJJ53683.1"/>
    <property type="molecule type" value="Genomic_DNA"/>
</dbReference>
<evidence type="ECO:0000256" key="2">
    <source>
        <dbReference type="SAM" id="MobiDB-lite"/>
    </source>
</evidence>
<dbReference type="RefSeq" id="WP_211288166.1">
    <property type="nucleotide sequence ID" value="NZ_PGEZ01000002.1"/>
</dbReference>
<feature type="short sequence motif" description="Substrate specificity determinant motif" evidence="1">
    <location>
        <begin position="417"/>
        <end position="432"/>
    </location>
</feature>
<comment type="subunit">
    <text evidence="1">Monomer.</text>
</comment>
<feature type="binding site" evidence="1">
    <location>
        <position position="331"/>
    </location>
    <ligand>
        <name>Mg(2+)</name>
        <dbReference type="ChEBI" id="CHEBI:18420"/>
        <label>2</label>
    </ligand>
</feature>
<organism evidence="3 4">
    <name type="scientific">Mumia flava</name>
    <dbReference type="NCBI Taxonomy" id="1348852"/>
    <lineage>
        <taxon>Bacteria</taxon>
        <taxon>Bacillati</taxon>
        <taxon>Actinomycetota</taxon>
        <taxon>Actinomycetes</taxon>
        <taxon>Propionibacteriales</taxon>
        <taxon>Nocardioidaceae</taxon>
        <taxon>Mumia</taxon>
    </lineage>
</organism>
<feature type="binding site" evidence="1">
    <location>
        <position position="421"/>
    </location>
    <ligand>
        <name>D-glucosamine</name>
        <dbReference type="ChEBI" id="CHEBI:58723"/>
    </ligand>
</feature>
<dbReference type="AlphaFoldDB" id="A0A2M9B6V7"/>
<dbReference type="InterPro" id="IPR043674">
    <property type="entry name" value="GlcN_kinase"/>
</dbReference>
<evidence type="ECO:0000313" key="4">
    <source>
        <dbReference type="Proteomes" id="UP000230842"/>
    </source>
</evidence>
<sequence>MSAPVDLAALVAAADPAALLPGRHRAEAERITTPLRLRDSVDLGGDVLLLVTEDAGGTRYPVPAVLDEDRLRRALPGDGAGLALVAALAERGASPADLGGAGCTFVSWRTAAVAHEQAIDVDQSNESVIVAADDGAEDGSESAVVKWTVRSTAGPHPAPARLERLVAAGFEAMPHPWGLVLWTPAPGEPPELVATVATLVPGARDGWDWAVEDVRALARGADPGAAEAAPARLGAIVAAMHLALADPEPTRADTATARRWRDDALAGLAEARQVIDGAEGARLERHADAVADALASLGDAAGTPLIPIHGDLHVGQVLRGADGALKITDFDGNPVASGPERVAPQPAAVDVASMLQSLDHVAYVVLHRTTGVDEATVTAWQERAQADFLAAYRTALADAGRADLLDERLLEPLRLRQVCREYVYAGRHLPHWRYVPDRAVAARFGEPPPPAGLGASTTPPAGRGASTTPPAGRGASTTPPAGRGASTTPPAGLGASTTPPAGLGASTAPPAGRGASGASDRDPDPDPEEPR</sequence>
<feature type="binding site" evidence="1">
    <location>
        <begin position="198"/>
        <end position="200"/>
    </location>
    <ligand>
        <name>ATP</name>
        <dbReference type="ChEBI" id="CHEBI:30616"/>
    </ligand>
</feature>
<name>A0A2M9B6V7_9ACTN</name>
<comment type="cofactor">
    <cofactor evidence="1">
        <name>Mg(2+)</name>
        <dbReference type="ChEBI" id="CHEBI:18420"/>
    </cofactor>
    <text evidence="1">Binds 2 Mg(2+) ions per subunit.</text>
</comment>
<keyword evidence="1" id="KW-0808">Transferase</keyword>
<comment type="caution">
    <text evidence="3">The sequence shown here is derived from an EMBL/GenBank/DDBJ whole genome shotgun (WGS) entry which is preliminary data.</text>
</comment>
<feature type="binding site" evidence="1">
    <location>
        <position position="146"/>
    </location>
    <ligand>
        <name>ATP</name>
        <dbReference type="ChEBI" id="CHEBI:30616"/>
    </ligand>
</feature>
<keyword evidence="1" id="KW-0479">Metal-binding</keyword>
<proteinExistence type="inferred from homology"/>
<feature type="binding site" evidence="1">
    <location>
        <position position="311"/>
    </location>
    <ligand>
        <name>D-glucosamine</name>
        <dbReference type="ChEBI" id="CHEBI:58723"/>
    </ligand>
</feature>
<evidence type="ECO:0000256" key="1">
    <source>
        <dbReference type="HAMAP-Rule" id="MF_02218"/>
    </source>
</evidence>
<dbReference type="SUPFAM" id="SSF56112">
    <property type="entry name" value="Protein kinase-like (PK-like)"/>
    <property type="match status" value="1"/>
</dbReference>
<dbReference type="InterPro" id="IPR011009">
    <property type="entry name" value="Kinase-like_dom_sf"/>
</dbReference>
<keyword evidence="1" id="KW-0460">Magnesium</keyword>
<dbReference type="GO" id="GO:0005975">
    <property type="term" value="P:carbohydrate metabolic process"/>
    <property type="evidence" value="ECO:0007669"/>
    <property type="project" value="UniProtKB-UniRule"/>
</dbReference>
<keyword evidence="4" id="KW-1185">Reference proteome</keyword>
<dbReference type="GO" id="GO:0005524">
    <property type="term" value="F:ATP binding"/>
    <property type="evidence" value="ECO:0007669"/>
    <property type="project" value="UniProtKB-KW"/>
</dbReference>
<dbReference type="GO" id="GO:0047931">
    <property type="term" value="F:glucosamine kinase activity"/>
    <property type="evidence" value="ECO:0007669"/>
    <property type="project" value="UniProtKB-UniRule"/>
</dbReference>
<protein>
    <recommendedName>
        <fullName evidence="1">Glucosamine kinase</fullName>
        <shortName evidence="1">GlcN kinase</shortName>
        <shortName evidence="1">GlcNK</shortName>
        <ecNumber evidence="1">2.7.1.8</ecNumber>
    </recommendedName>
</protein>
<evidence type="ECO:0000313" key="3">
    <source>
        <dbReference type="EMBL" id="PJJ53683.1"/>
    </source>
</evidence>
<feature type="binding site" evidence="1">
    <location>
        <position position="329"/>
    </location>
    <ligand>
        <name>Mg(2+)</name>
        <dbReference type="ChEBI" id="CHEBI:18420"/>
        <label>2</label>
    </ligand>
</feature>
<dbReference type="Gene3D" id="3.90.1200.10">
    <property type="match status" value="1"/>
</dbReference>
<feature type="compositionally biased region" description="Basic and acidic residues" evidence="2">
    <location>
        <begin position="519"/>
        <end position="531"/>
    </location>
</feature>
<feature type="region of interest" description="Disordered" evidence="2">
    <location>
        <begin position="445"/>
        <end position="531"/>
    </location>
</feature>
<comment type="catalytic activity">
    <reaction evidence="1">
        <text>D-glucosamine + ATP = D-glucosamine 6-phosphate + ADP + H(+)</text>
        <dbReference type="Rhea" id="RHEA:10948"/>
        <dbReference type="ChEBI" id="CHEBI:15378"/>
        <dbReference type="ChEBI" id="CHEBI:30616"/>
        <dbReference type="ChEBI" id="CHEBI:58723"/>
        <dbReference type="ChEBI" id="CHEBI:58725"/>
        <dbReference type="ChEBI" id="CHEBI:456216"/>
        <dbReference type="EC" id="2.7.1.8"/>
    </reaction>
</comment>
<feature type="compositionally biased region" description="Low complexity" evidence="2">
    <location>
        <begin position="504"/>
        <end position="518"/>
    </location>
</feature>
<feature type="compositionally biased region" description="Polar residues" evidence="2">
    <location>
        <begin position="455"/>
        <end position="499"/>
    </location>
</feature>
<feature type="binding site" evidence="1">
    <location>
        <position position="316"/>
    </location>
    <ligand>
        <name>Mg(2+)</name>
        <dbReference type="ChEBI" id="CHEBI:18420"/>
        <label>1</label>
    </ligand>
</feature>
<keyword evidence="1" id="KW-0547">Nucleotide-binding</keyword>
<keyword evidence="1 3" id="KW-0418">Kinase</keyword>
<dbReference type="GO" id="GO:0000287">
    <property type="term" value="F:magnesium ion binding"/>
    <property type="evidence" value="ECO:0007669"/>
    <property type="project" value="UniProtKB-UniRule"/>
</dbReference>
<dbReference type="EC" id="2.7.1.8" evidence="1"/>
<keyword evidence="1" id="KW-0067">ATP-binding</keyword>